<reference evidence="3 4" key="1">
    <citation type="submission" date="2016-09" db="EMBL/GenBank/DDBJ databases">
        <title>Draft genome sequence for the type strain of Vulcanibacillus modesticaldus BR, a strictly anaerobic, moderately thermophilic, and nitrate-reducing bacterium from deep sea-hydrothermal vents of the Mid-Atlantic Ridge.</title>
        <authorList>
            <person name="Abin C.A."/>
            <person name="Hollibaugh J.T."/>
        </authorList>
    </citation>
    <scope>NUCLEOTIDE SEQUENCE [LARGE SCALE GENOMIC DNA]</scope>
    <source>
        <strain evidence="3 4">BR</strain>
    </source>
</reference>
<dbReference type="Pfam" id="PF08984">
    <property type="entry name" value="DUF1858"/>
    <property type="match status" value="1"/>
</dbReference>
<dbReference type="Proteomes" id="UP000243739">
    <property type="component" value="Unassembled WGS sequence"/>
</dbReference>
<feature type="region of interest" description="Disordered" evidence="1">
    <location>
        <begin position="61"/>
        <end position="83"/>
    </location>
</feature>
<evidence type="ECO:0000259" key="2">
    <source>
        <dbReference type="Pfam" id="PF08984"/>
    </source>
</evidence>
<feature type="domain" description="DUF1858" evidence="2">
    <location>
        <begin position="3"/>
        <end position="56"/>
    </location>
</feature>
<proteinExistence type="predicted"/>
<name>A0A1D2YWB9_9BACI</name>
<protein>
    <submittedName>
        <fullName evidence="3">Disulfide oxidoreductase</fullName>
    </submittedName>
</protein>
<accession>A0A1D2YWB9</accession>
<organism evidence="3 4">
    <name type="scientific">Vulcanibacillus modesticaldus</name>
    <dbReference type="NCBI Taxonomy" id="337097"/>
    <lineage>
        <taxon>Bacteria</taxon>
        <taxon>Bacillati</taxon>
        <taxon>Bacillota</taxon>
        <taxon>Bacilli</taxon>
        <taxon>Bacillales</taxon>
        <taxon>Bacillaceae</taxon>
        <taxon>Vulcanibacillus</taxon>
    </lineage>
</organism>
<dbReference type="PANTHER" id="PTHR39341:SF1">
    <property type="entry name" value="DUF1858 DOMAIN-CONTAINING PROTEIN"/>
    <property type="match status" value="1"/>
</dbReference>
<comment type="caution">
    <text evidence="3">The sequence shown here is derived from an EMBL/GenBank/DDBJ whole genome shotgun (WGS) entry which is preliminary data.</text>
</comment>
<evidence type="ECO:0000313" key="3">
    <source>
        <dbReference type="EMBL" id="OEF99946.1"/>
    </source>
</evidence>
<evidence type="ECO:0000256" key="1">
    <source>
        <dbReference type="SAM" id="MobiDB-lite"/>
    </source>
</evidence>
<dbReference type="InterPro" id="IPR038062">
    <property type="entry name" value="ScdA-like_N_sf"/>
</dbReference>
<dbReference type="EMBL" id="MIJF01000011">
    <property type="protein sequence ID" value="OEF99946.1"/>
    <property type="molecule type" value="Genomic_DNA"/>
</dbReference>
<dbReference type="OrthoDB" id="15017at2"/>
<dbReference type="InterPro" id="IPR023883">
    <property type="entry name" value="CHP03980_redox-disulphide"/>
</dbReference>
<dbReference type="InterPro" id="IPR015077">
    <property type="entry name" value="DUF1858"/>
</dbReference>
<dbReference type="STRING" id="337097.BHF71_07045"/>
<dbReference type="NCBIfam" id="TIGR03980">
    <property type="entry name" value="prismane_assoc"/>
    <property type="match status" value="1"/>
</dbReference>
<dbReference type="Gene3D" id="1.10.3910.10">
    <property type="entry name" value="SP0561-like"/>
    <property type="match status" value="1"/>
</dbReference>
<dbReference type="PANTHER" id="PTHR39341">
    <property type="entry name" value="BSL7085 PROTEIN"/>
    <property type="match status" value="1"/>
</dbReference>
<sequence>MMIKKEMLIGDIVRLKPNSIDVLAKFGMGCLGCPSSQMESLEQAAFIHGLDVDKIIDELNKDEQNEEKLNKEKQNKEKQNNEE</sequence>
<evidence type="ECO:0000313" key="4">
    <source>
        <dbReference type="Proteomes" id="UP000243739"/>
    </source>
</evidence>
<dbReference type="AlphaFoldDB" id="A0A1D2YWB9"/>
<dbReference type="SUPFAM" id="SSF140683">
    <property type="entry name" value="SP0561-like"/>
    <property type="match status" value="1"/>
</dbReference>
<gene>
    <name evidence="3" type="ORF">BHF71_07045</name>
</gene>
<keyword evidence="4" id="KW-1185">Reference proteome</keyword>